<dbReference type="EMBL" id="JAAMOZ010000001">
    <property type="protein sequence ID" value="NIH57303.1"/>
    <property type="molecule type" value="Genomic_DNA"/>
</dbReference>
<accession>A0ABX0SFZ3</accession>
<feature type="region of interest" description="Disordered" evidence="1">
    <location>
        <begin position="194"/>
        <end position="225"/>
    </location>
</feature>
<protein>
    <submittedName>
        <fullName evidence="2">Uncharacterized protein</fullName>
    </submittedName>
</protein>
<proteinExistence type="predicted"/>
<dbReference type="Proteomes" id="UP000749311">
    <property type="component" value="Unassembled WGS sequence"/>
</dbReference>
<organism evidence="2 3">
    <name type="scientific">Brooklawnia cerclae</name>
    <dbReference type="NCBI Taxonomy" id="349934"/>
    <lineage>
        <taxon>Bacteria</taxon>
        <taxon>Bacillati</taxon>
        <taxon>Actinomycetota</taxon>
        <taxon>Actinomycetes</taxon>
        <taxon>Propionibacteriales</taxon>
        <taxon>Propionibacteriaceae</taxon>
        <taxon>Brooklawnia</taxon>
    </lineage>
</organism>
<comment type="caution">
    <text evidence="2">The sequence shown here is derived from an EMBL/GenBank/DDBJ whole genome shotgun (WGS) entry which is preliminary data.</text>
</comment>
<name>A0ABX0SFZ3_9ACTN</name>
<feature type="region of interest" description="Disordered" evidence="1">
    <location>
        <begin position="92"/>
        <end position="140"/>
    </location>
</feature>
<gene>
    <name evidence="2" type="ORF">FB473_001948</name>
</gene>
<sequence>MSWDARLVLKGLESYVDDNGVGRDDVALIVGEVFPRDMLASPRETVARVSEAISELRKAGLLWRYQAGDDDLLFISFWEEVQRIDKASKGRLPRPDGTFDYGESEIRESVASPRETLAPGTGEQGNRGTEEQGKKTLAQPEVERLLDPGRFDDFWTAYPRKVGKQKARAKFAAATRRAPADAVIAGAQSLAADPNLPPEQYIPHPSTWLERNGWEDPPLPQRHDRPAQLVGGLDADGWAAMHANAVAHASERTPQ</sequence>
<evidence type="ECO:0000256" key="1">
    <source>
        <dbReference type="SAM" id="MobiDB-lite"/>
    </source>
</evidence>
<evidence type="ECO:0000313" key="3">
    <source>
        <dbReference type="Proteomes" id="UP000749311"/>
    </source>
</evidence>
<keyword evidence="3" id="KW-1185">Reference proteome</keyword>
<dbReference type="RefSeq" id="WP_208390512.1">
    <property type="nucleotide sequence ID" value="NZ_BAAAOO010000010.1"/>
</dbReference>
<reference evidence="2 3" key="1">
    <citation type="submission" date="2020-02" db="EMBL/GenBank/DDBJ databases">
        <title>Sequencing the genomes of 1000 actinobacteria strains.</title>
        <authorList>
            <person name="Klenk H.-P."/>
        </authorList>
    </citation>
    <scope>NUCLEOTIDE SEQUENCE [LARGE SCALE GENOMIC DNA]</scope>
    <source>
        <strain evidence="2 3">DSM 19609</strain>
    </source>
</reference>
<evidence type="ECO:0000313" key="2">
    <source>
        <dbReference type="EMBL" id="NIH57303.1"/>
    </source>
</evidence>